<evidence type="ECO:0000313" key="3">
    <source>
        <dbReference type="EMBL" id="JAG43241.1"/>
    </source>
</evidence>
<sequence length="149" mass="17181">MEQQIEDLSAQLSDLKSECRALHSLVDETQRLGNSEGLQSRMESMEKTLEDLKKSMEQFQKSMDTRRASMPFHSTTIGEQNHGGCISNRADLAEVIAVDSFKRDRVIFSEANFPIPQSFIRRIKELYPGITENHRFKIILSRSFEGNQW</sequence>
<dbReference type="EMBL" id="GBHO01011107">
    <property type="protein sequence ID" value="JAG32497.1"/>
    <property type="molecule type" value="Transcribed_RNA"/>
</dbReference>
<dbReference type="AlphaFoldDB" id="A0A0A9ZGI7"/>
<reference evidence="3" key="1">
    <citation type="journal article" date="2014" name="PLoS ONE">
        <title>Transcriptome-Based Identification of ABC Transporters in the Western Tarnished Plant Bug Lygus hesperus.</title>
        <authorList>
            <person name="Hull J.J."/>
            <person name="Chaney K."/>
            <person name="Geib S.M."/>
            <person name="Fabrick J.A."/>
            <person name="Brent C.S."/>
            <person name="Walsh D."/>
            <person name="Lavine L.C."/>
        </authorList>
    </citation>
    <scope>NUCLEOTIDE SEQUENCE</scope>
</reference>
<keyword evidence="1" id="KW-0175">Coiled coil</keyword>
<protein>
    <submittedName>
        <fullName evidence="3">U-box domain-containing protein 12</fullName>
    </submittedName>
</protein>
<accession>A0A0A9ZGI7</accession>
<gene>
    <name evidence="3" type="primary">PUB12_1</name>
    <name evidence="2" type="synonym">PUB12_0</name>
    <name evidence="2" type="ORF">CM83_33312</name>
    <name evidence="3" type="ORF">CM83_33313</name>
</gene>
<feature type="non-terminal residue" evidence="3">
    <location>
        <position position="149"/>
    </location>
</feature>
<name>A0A0A9ZGI7_LYGHE</name>
<dbReference type="EMBL" id="GBHO01000363">
    <property type="protein sequence ID" value="JAG43241.1"/>
    <property type="molecule type" value="Transcribed_RNA"/>
</dbReference>
<reference evidence="3" key="2">
    <citation type="submission" date="2014-07" db="EMBL/GenBank/DDBJ databases">
        <authorList>
            <person name="Hull J."/>
        </authorList>
    </citation>
    <scope>NUCLEOTIDE SEQUENCE</scope>
</reference>
<dbReference type="Gene3D" id="1.20.1480.30">
    <property type="entry name" value="Designed four-helix bundle protein"/>
    <property type="match status" value="1"/>
</dbReference>
<feature type="coiled-coil region" evidence="1">
    <location>
        <begin position="5"/>
        <end position="62"/>
    </location>
</feature>
<organism evidence="3">
    <name type="scientific">Lygus hesperus</name>
    <name type="common">Western plant bug</name>
    <dbReference type="NCBI Taxonomy" id="30085"/>
    <lineage>
        <taxon>Eukaryota</taxon>
        <taxon>Metazoa</taxon>
        <taxon>Ecdysozoa</taxon>
        <taxon>Arthropoda</taxon>
        <taxon>Hexapoda</taxon>
        <taxon>Insecta</taxon>
        <taxon>Pterygota</taxon>
        <taxon>Neoptera</taxon>
        <taxon>Paraneoptera</taxon>
        <taxon>Hemiptera</taxon>
        <taxon>Heteroptera</taxon>
        <taxon>Panheteroptera</taxon>
        <taxon>Cimicomorpha</taxon>
        <taxon>Miridae</taxon>
        <taxon>Mirini</taxon>
        <taxon>Lygus</taxon>
    </lineage>
</organism>
<evidence type="ECO:0000313" key="2">
    <source>
        <dbReference type="EMBL" id="JAG32497.1"/>
    </source>
</evidence>
<evidence type="ECO:0000256" key="1">
    <source>
        <dbReference type="SAM" id="Coils"/>
    </source>
</evidence>
<proteinExistence type="predicted"/>